<evidence type="ECO:0000256" key="28">
    <source>
        <dbReference type="SAM" id="MobiDB-lite"/>
    </source>
</evidence>
<dbReference type="Pfam" id="PF08214">
    <property type="entry name" value="HAT_KAT11"/>
    <property type="match status" value="1"/>
</dbReference>
<feature type="domain" description="KIX" evidence="32">
    <location>
        <begin position="543"/>
        <end position="622"/>
    </location>
</feature>
<dbReference type="Pfam" id="PF00569">
    <property type="entry name" value="ZZ"/>
    <property type="match status" value="1"/>
</dbReference>
<evidence type="ECO:0000256" key="6">
    <source>
        <dbReference type="ARBA" id="ARBA00022499"/>
    </source>
</evidence>
<dbReference type="InterPro" id="IPR037073">
    <property type="entry name" value="Nuc_rcpt_coact_CREBbp_sf"/>
</dbReference>
<dbReference type="InterPro" id="IPR056484">
    <property type="entry name" value="PHD_P300"/>
</dbReference>
<keyword evidence="20" id="KW-0804">Transcription</keyword>
<evidence type="ECO:0000256" key="15">
    <source>
        <dbReference type="ARBA" id="ARBA00022990"/>
    </source>
</evidence>
<evidence type="ECO:0000256" key="23">
    <source>
        <dbReference type="ARBA" id="ARBA00047411"/>
    </source>
</evidence>
<dbReference type="InterPro" id="IPR009110">
    <property type="entry name" value="Nuc_rcpt_coact"/>
</dbReference>
<dbReference type="PROSITE" id="PS50134">
    <property type="entry name" value="ZF_TAZ"/>
    <property type="match status" value="2"/>
</dbReference>
<keyword evidence="16" id="KW-0805">Transcription regulation</keyword>
<evidence type="ECO:0000256" key="13">
    <source>
        <dbReference type="ARBA" id="ARBA00022843"/>
    </source>
</evidence>
<feature type="region of interest" description="Disordered" evidence="28">
    <location>
        <begin position="1847"/>
        <end position="1881"/>
    </location>
</feature>
<dbReference type="Gene3D" id="1.10.1630.10">
    <property type="entry name" value="Nuclear receptor coactivator, CREB-bp-like, interlocking domain"/>
    <property type="match status" value="1"/>
</dbReference>
<feature type="zinc finger region" description="TAZ-type" evidence="26">
    <location>
        <begin position="1683"/>
        <end position="1764"/>
    </location>
</feature>
<evidence type="ECO:0000256" key="2">
    <source>
        <dbReference type="ARBA" id="ARBA00004496"/>
    </source>
</evidence>
<dbReference type="PROSITE" id="PS50014">
    <property type="entry name" value="BROMODOMAIN_2"/>
    <property type="match status" value="1"/>
</dbReference>
<evidence type="ECO:0000259" key="30">
    <source>
        <dbReference type="PROSITE" id="PS50134"/>
    </source>
</evidence>
<evidence type="ECO:0000256" key="11">
    <source>
        <dbReference type="ARBA" id="ARBA00022771"/>
    </source>
</evidence>
<feature type="region of interest" description="Disordered" evidence="28">
    <location>
        <begin position="632"/>
        <end position="735"/>
    </location>
</feature>
<evidence type="ECO:0000259" key="32">
    <source>
        <dbReference type="PROSITE" id="PS50952"/>
    </source>
</evidence>
<dbReference type="Pfam" id="PF23570">
    <property type="entry name" value="PHD_P300"/>
    <property type="match status" value="1"/>
</dbReference>
<feature type="compositionally biased region" description="Polar residues" evidence="28">
    <location>
        <begin position="2068"/>
        <end position="2084"/>
    </location>
</feature>
<feature type="compositionally biased region" description="Basic residues" evidence="28">
    <location>
        <begin position="1502"/>
        <end position="1526"/>
    </location>
</feature>
<feature type="compositionally biased region" description="Basic and acidic residues" evidence="28">
    <location>
        <begin position="1466"/>
        <end position="1479"/>
    </location>
</feature>
<feature type="compositionally biased region" description="Polar residues" evidence="28">
    <location>
        <begin position="699"/>
        <end position="719"/>
    </location>
</feature>
<dbReference type="SUPFAM" id="SSF57933">
    <property type="entry name" value="TAZ domain"/>
    <property type="match status" value="2"/>
</dbReference>
<dbReference type="GO" id="GO:0004402">
    <property type="term" value="F:histone acetyltransferase activity"/>
    <property type="evidence" value="ECO:0007669"/>
    <property type="project" value="InterPro"/>
</dbReference>
<dbReference type="InterPro" id="IPR038547">
    <property type="entry name" value="RING_CBP-p300_sf"/>
</dbReference>
<feature type="domain" description="TAZ-type" evidence="30">
    <location>
        <begin position="347"/>
        <end position="431"/>
    </location>
</feature>
<dbReference type="InterPro" id="IPR003101">
    <property type="entry name" value="KIX_dom"/>
</dbReference>
<dbReference type="PROSITE" id="PS51727">
    <property type="entry name" value="CBP_P300_HAT"/>
    <property type="match status" value="1"/>
</dbReference>
<evidence type="ECO:0000256" key="8">
    <source>
        <dbReference type="ARBA" id="ARBA00022679"/>
    </source>
</evidence>
<dbReference type="Pfam" id="PF09030">
    <property type="entry name" value="Creb_binding"/>
    <property type="match status" value="1"/>
</dbReference>
<dbReference type="PROSITE" id="PS00633">
    <property type="entry name" value="BROMODOMAIN_1"/>
    <property type="match status" value="1"/>
</dbReference>
<dbReference type="InterPro" id="IPR013178">
    <property type="entry name" value="Histone_AcTrfase_Rtt109/CBP"/>
</dbReference>
<dbReference type="SUPFAM" id="SSF69125">
    <property type="entry name" value="Nuclear receptor coactivator interlocking domain"/>
    <property type="match status" value="1"/>
</dbReference>
<dbReference type="Pfam" id="PF06001">
    <property type="entry name" value="RING_CBP-p300"/>
    <property type="match status" value="1"/>
</dbReference>
<dbReference type="PANTHER" id="PTHR13808">
    <property type="entry name" value="CBP/P300-RELATED"/>
    <property type="match status" value="1"/>
</dbReference>
<dbReference type="InterPro" id="IPR043145">
    <property type="entry name" value="Znf_ZZ_sf"/>
</dbReference>
<evidence type="ECO:0000259" key="31">
    <source>
        <dbReference type="PROSITE" id="PS50135"/>
    </source>
</evidence>
<organism evidence="34 35">
    <name type="scientific">Pinctada imbricata</name>
    <name type="common">Atlantic pearl-oyster</name>
    <name type="synonym">Pinctada martensii</name>
    <dbReference type="NCBI Taxonomy" id="66713"/>
    <lineage>
        <taxon>Eukaryota</taxon>
        <taxon>Metazoa</taxon>
        <taxon>Spiralia</taxon>
        <taxon>Lophotrochozoa</taxon>
        <taxon>Mollusca</taxon>
        <taxon>Bivalvia</taxon>
        <taxon>Autobranchia</taxon>
        <taxon>Pteriomorphia</taxon>
        <taxon>Pterioida</taxon>
        <taxon>Pterioidea</taxon>
        <taxon>Pteriidae</taxon>
        <taxon>Pinctada</taxon>
    </lineage>
</organism>
<feature type="domain" description="CBP/p300-type HAT" evidence="33">
    <location>
        <begin position="1234"/>
        <end position="1620"/>
    </location>
</feature>
<evidence type="ECO:0000256" key="4">
    <source>
        <dbReference type="ARBA" id="ARBA00022481"/>
    </source>
</evidence>
<dbReference type="SMART" id="SM00297">
    <property type="entry name" value="BROMO"/>
    <property type="match status" value="1"/>
</dbReference>
<evidence type="ECO:0000256" key="22">
    <source>
        <dbReference type="ARBA" id="ARBA00023315"/>
    </source>
</evidence>
<keyword evidence="10" id="KW-0677">Repeat</keyword>
<evidence type="ECO:0000259" key="29">
    <source>
        <dbReference type="PROSITE" id="PS50014"/>
    </source>
</evidence>
<sequence>MADQVDNVEGPPSAKRAKISSPRPSSEGGEINIGDLLNIVDALPDELMGSNDISQNGTGDTHQPPAQDTTQRHRELTQLLSQSGTSTPPQRNTASPMNMLPPSKSPMGMGALNSVKSPLSSPTHGIVNKPNVSQHTGIDTNFAVSSATLVGHHNQGLSVSMSNSNQLRGHNPNMVGAGVASMNSLNMSQQNQIMTNGPHYSTSGPTQLRGAASTMGQQLPSMPQNVMGGMNSQQIHTHNAMGHSMLNQQNQQMMKPNGPHGGGNFNFQTGNVGHPGQPSVNFNQPSLPGNMTSNNLSNIPTSTMNTQQSMRSVVMSGPSPSPGGVGPGDGTVQGQQAPTSSGPPTADPEKRKLIQQQLVLLLHAHKCQRRQQNNGEQCSLPHCRTMKNVLNHMTTCNAGKSCLVAHCASSRQIITHWKNCTRNDCPVCLPLKQTQKNPASSAAAAAAAVQTTTNTNATTTGIGGSQGTSIGQTQGQGSTGGMTDMQRAYAALGLTYNGQPSTTQTTPQLGAGVNAGSGLGSFSGLAGSGLSPAGQTISANSSNNSKEWHQSVTQDLRNHLVHKLVQAIFPTPDPAALKDRRMNNLVAYARKVEGDMYDTANSREEYYHLLAEKIYKIQKELEEKRLMRIKQAPGTGPQPRQPLTSNYYLCHGPVSSSPGHQVGQTAPNSADPFSQLLGTAPTVPSGPRQTLQGLQGLQRPNSASAMCSMTPQEALQQKIRQPPPNFSNPSQTPSHLNQQLLQGQVSLSQSSQAAMMTTSMAGSSVSNLLSNQLSPSSQSLLPSQTPPHMSQAVSINSQTQLVTANNSKPMQQVKTEIKLEENCQGNGLLGHPQSLSEVLSAPCTTGNTQSVNVPVQTTSMISSVTTTSVVTTTASSTKDISKPDGKTEVKMEIKVEPKQEPVSHGKQIKDEPMDDGSNGGTSVTTPKTEPSSGASVDTDSQDNKDSSMDSAITQAVDPTQTSTAAAAASTVNKQPRQKKVFRPDELRQALMPTLEKLYRQDPESMPFRQPVDPVMLQIPDYYDIVKKPMDLSTIKRKLDTGQYTDPWQYVDDVWLMFDNAWLYNRKTSRVYKYATKLSEVFEAEIDGVMQSLGFCCGRKFVFSPQVLCCYGKQLCTISRDATYYNYQNSSRQNGLFSDRYMYCEKCFQEIIGDEVELNDDPTQPITRIKKEQFKKMKNDQLDYEPFVECDECGRKLHQICALHFDPIWPNGFTCENCHRAKGTKRKDNKYTAKNLLYSGIPSTKLGSYLENRVNNFLKKKDAGAGEVTIKVLSCTDKTVEVKPGMKSRYVDNSEMPESFPYKSKAMFAFEEIDGTDVCFFGMHVQEYGSECSMPNTRRVYISYLDSVYFFQPRHLRTAVYHEILIGYLEYVKQLGYMWAHIWACPPSEGDDYIFHCHPPEQKIPKPKRLQEWYKKMLDKAIIERCVIDYKDILKDAIENNIKSATEIPYFEGDFWPNVLEESIKELDQEEEEKRKREEAEAAAAELEPECIDEGEGSNQGVGKKKGKSGRNKKANKSKSSQRKNNKKSNMPHGGNDLTQKIYATMEKHKEVFFVIRLQSPQIAQSLPPIKDVDPFISCDLMDGRDAFLTMARDKHQEFSSLRRAKYSTMAMLYELHNQGRDNFVYTCNSCKAHVETRWHCSVCEDFDLCNQCYEKTGHDHKMEKLGFDLDDGTASNDKQEDPQQSRRQSIQRCIQSLVHACQCRDANCRLPSCQKMKRVVSHTKCCRKKTNGVCPICKQLIALCLYHAKHCTENKCQVPFCLQIKHKLRQQQLQHRLQQAQMLRRRMASMQRSTTTPTTQVTSQPSPQMQSVQPQQPTITGKPSQPPPINAIQAAQHVKQIAAQQVHSGPMPTSNPVTQMAPPISSTMPQQQTTGMSPQQNWSNPQYPVRMRPQMPHGGKPGMPQIQSPSVQGSGVGGNIQMQPPMNPMNQPQRQSSLPALQQLLQTLKSPSSMHQQQQVLQILKSNPQLMAAFLAQRAKQQQQQQQQQQNQQPNPQTNMVQNAKPHPNMGMGMNPNGGQPNQQQLWYQQQQQRMRLQQQQQQQQQHQQQQQIRQFQAPQPFPQRTQMPYTQQASYQGDGSQHMQQFNSQMLQVQQQQQQLRQHMVGGGGKPVSPQMAANQTPSPQQQFMQQVRSPTSALPQTVRSPQPTPSPHQQLNPSPRQTQMSPHHSVTNPSHPGVVGSEPNQMTSDPGMLLSGGLLQGQAPDPGLGLPQDTEVAPLTPQDQLSRYVETL</sequence>
<feature type="compositionally biased region" description="Low complexity" evidence="28">
    <location>
        <begin position="1785"/>
        <end position="1818"/>
    </location>
</feature>
<dbReference type="InterPro" id="IPR013083">
    <property type="entry name" value="Znf_RING/FYVE/PHD"/>
</dbReference>
<dbReference type="PANTHER" id="PTHR13808:SF1">
    <property type="entry name" value="HISTONE ACETYLTRANSFERASE"/>
    <property type="match status" value="1"/>
</dbReference>
<dbReference type="FunFam" id="1.20.920.10:FF:000001">
    <property type="entry name" value="Histone acetyltransferase p300"/>
    <property type="match status" value="1"/>
</dbReference>
<dbReference type="GO" id="GO:0045944">
    <property type="term" value="P:positive regulation of transcription by RNA polymerase II"/>
    <property type="evidence" value="ECO:0007669"/>
    <property type="project" value="TreeGrafter"/>
</dbReference>
<dbReference type="SMART" id="SM00291">
    <property type="entry name" value="ZnF_ZZ"/>
    <property type="match status" value="1"/>
</dbReference>
<dbReference type="InterPro" id="IPR001487">
    <property type="entry name" value="Bromodomain"/>
</dbReference>
<dbReference type="Pfam" id="PF02172">
    <property type="entry name" value="KIX"/>
    <property type="match status" value="1"/>
</dbReference>
<evidence type="ECO:0000313" key="35">
    <source>
        <dbReference type="Proteomes" id="UP001186944"/>
    </source>
</evidence>
<dbReference type="SUPFAM" id="SSF47370">
    <property type="entry name" value="Bromodomain"/>
    <property type="match status" value="1"/>
</dbReference>
<keyword evidence="14" id="KW-0156">Chromatin regulator</keyword>
<evidence type="ECO:0000313" key="34">
    <source>
        <dbReference type="EMBL" id="KAK3099458.1"/>
    </source>
</evidence>
<dbReference type="Gene3D" id="1.20.1020.10">
    <property type="entry name" value="TAZ domain"/>
    <property type="match status" value="2"/>
</dbReference>
<feature type="compositionally biased region" description="Polar residues" evidence="28">
    <location>
        <begin position="51"/>
        <end position="69"/>
    </location>
</feature>
<dbReference type="Pfam" id="PF00439">
    <property type="entry name" value="Bromodomain"/>
    <property type="match status" value="1"/>
</dbReference>
<feature type="compositionally biased region" description="Polar residues" evidence="28">
    <location>
        <begin position="78"/>
        <end position="96"/>
    </location>
</feature>
<dbReference type="Gene3D" id="2.10.110.40">
    <property type="match status" value="1"/>
</dbReference>
<feature type="region of interest" description="Disordered" evidence="28">
    <location>
        <begin position="1466"/>
        <end position="1536"/>
    </location>
</feature>
<dbReference type="InterPro" id="IPR018359">
    <property type="entry name" value="Bromodomain_CS"/>
</dbReference>
<feature type="compositionally biased region" description="Polar residues" evidence="28">
    <location>
        <begin position="948"/>
        <end position="960"/>
    </location>
</feature>
<evidence type="ECO:0000259" key="33">
    <source>
        <dbReference type="PROSITE" id="PS51727"/>
    </source>
</evidence>
<dbReference type="Proteomes" id="UP001186944">
    <property type="component" value="Unassembled WGS sequence"/>
</dbReference>
<evidence type="ECO:0000256" key="19">
    <source>
        <dbReference type="ARBA" id="ARBA00023159"/>
    </source>
</evidence>
<proteinExistence type="predicted"/>
<dbReference type="SMART" id="SM01250">
    <property type="entry name" value="KAT11"/>
    <property type="match status" value="1"/>
</dbReference>
<keyword evidence="35" id="KW-1185">Reference proteome</keyword>
<feature type="compositionally biased region" description="Low complexity" evidence="28">
    <location>
        <begin position="2193"/>
        <end position="2204"/>
    </location>
</feature>
<dbReference type="SUPFAM" id="SSF57850">
    <property type="entry name" value="RING/U-box"/>
    <property type="match status" value="1"/>
</dbReference>
<feature type="region of interest" description="Disordered" evidence="28">
    <location>
        <begin position="47"/>
        <end position="106"/>
    </location>
</feature>
<gene>
    <name evidence="34" type="ORF">FSP39_004677</name>
</gene>
<comment type="subcellular location">
    <subcellularLocation>
        <location evidence="2">Cytoplasm</location>
    </subcellularLocation>
    <subcellularLocation>
        <location evidence="1">Nucleus</location>
    </subcellularLocation>
</comment>
<feature type="compositionally biased region" description="Polar residues" evidence="28">
    <location>
        <begin position="920"/>
        <end position="938"/>
    </location>
</feature>
<feature type="domain" description="Bromo" evidence="29">
    <location>
        <begin position="999"/>
        <end position="1071"/>
    </location>
</feature>
<feature type="compositionally biased region" description="Low complexity" evidence="28">
    <location>
        <begin position="1981"/>
        <end position="1997"/>
    </location>
</feature>
<dbReference type="EC" id="2.3.1.48" evidence="3"/>
<dbReference type="InterPro" id="IPR035898">
    <property type="entry name" value="TAZ_dom_sf"/>
</dbReference>
<dbReference type="Gene3D" id="1.20.920.10">
    <property type="entry name" value="Bromodomain-like"/>
    <property type="match status" value="1"/>
</dbReference>
<feature type="compositionally biased region" description="Low complexity" evidence="28">
    <location>
        <begin position="2121"/>
        <end position="2132"/>
    </location>
</feature>
<keyword evidence="21" id="KW-0539">Nucleus</keyword>
<feature type="region of interest" description="Disordered" evidence="28">
    <location>
        <begin position="1785"/>
        <end position="1828"/>
    </location>
</feature>
<keyword evidence="15" id="KW-0007">Acetylation</keyword>
<feature type="compositionally biased region" description="Low complexity" evidence="28">
    <location>
        <begin position="467"/>
        <end position="476"/>
    </location>
</feature>
<feature type="compositionally biased region" description="Low complexity" evidence="28">
    <location>
        <begin position="961"/>
        <end position="970"/>
    </location>
</feature>
<feature type="region of interest" description="Disordered" evidence="28">
    <location>
        <begin position="871"/>
        <end position="980"/>
    </location>
</feature>
<dbReference type="GO" id="GO:0008270">
    <property type="term" value="F:zinc ion binding"/>
    <property type="evidence" value="ECO:0007669"/>
    <property type="project" value="UniProtKB-KW"/>
</dbReference>
<dbReference type="InterPro" id="IPR000433">
    <property type="entry name" value="Znf_ZZ"/>
</dbReference>
<dbReference type="GO" id="GO:0031490">
    <property type="term" value="F:chromatin DNA binding"/>
    <property type="evidence" value="ECO:0007669"/>
    <property type="project" value="TreeGrafter"/>
</dbReference>
<evidence type="ECO:0000256" key="14">
    <source>
        <dbReference type="ARBA" id="ARBA00022853"/>
    </source>
</evidence>
<evidence type="ECO:0000256" key="17">
    <source>
        <dbReference type="ARBA" id="ARBA00023108"/>
    </source>
</evidence>
<keyword evidence="9 26" id="KW-0479">Metal-binding</keyword>
<feature type="compositionally biased region" description="Polar residues" evidence="28">
    <location>
        <begin position="2133"/>
        <end position="2176"/>
    </location>
</feature>
<dbReference type="FunFam" id="1.10.246.20:FF:000001">
    <property type="entry name" value="E1A binding protein p300"/>
    <property type="match status" value="1"/>
</dbReference>
<keyword evidence="22" id="KW-0012">Acyltransferase</keyword>
<dbReference type="InterPro" id="IPR000197">
    <property type="entry name" value="Znf_TAZ"/>
</dbReference>
<dbReference type="GO" id="GO:0140297">
    <property type="term" value="F:DNA-binding transcription factor binding"/>
    <property type="evidence" value="ECO:0007669"/>
    <property type="project" value="UniProtKB-ARBA"/>
</dbReference>
<feature type="compositionally biased region" description="Low complexity" evidence="28">
    <location>
        <begin position="2085"/>
        <end position="2103"/>
    </location>
</feature>
<feature type="compositionally biased region" description="Polar residues" evidence="28">
    <location>
        <begin position="654"/>
        <end position="672"/>
    </location>
</feature>
<keyword evidence="19" id="KW-0010">Activator</keyword>
<evidence type="ECO:0000256" key="10">
    <source>
        <dbReference type="ARBA" id="ARBA00022737"/>
    </source>
</evidence>
<dbReference type="GO" id="GO:0005737">
    <property type="term" value="C:cytoplasm"/>
    <property type="evidence" value="ECO:0007669"/>
    <property type="project" value="UniProtKB-SubCell"/>
</dbReference>
<dbReference type="CDD" id="cd15802">
    <property type="entry name" value="RING_CBP-p300"/>
    <property type="match status" value="1"/>
</dbReference>
<dbReference type="GO" id="GO:0048511">
    <property type="term" value="P:rhythmic process"/>
    <property type="evidence" value="ECO:0007669"/>
    <property type="project" value="UniProtKB-KW"/>
</dbReference>
<dbReference type="CDD" id="cd15557">
    <property type="entry name" value="PHD_CBP_p300"/>
    <property type="match status" value="1"/>
</dbReference>
<keyword evidence="8" id="KW-0808">Transferase</keyword>
<reference evidence="34" key="1">
    <citation type="submission" date="2019-08" db="EMBL/GenBank/DDBJ databases">
        <title>The improved chromosome-level genome for the pearl oyster Pinctada fucata martensii using PacBio sequencing and Hi-C.</title>
        <authorList>
            <person name="Zheng Z."/>
        </authorList>
    </citation>
    <scope>NUCLEOTIDE SEQUENCE</scope>
    <source>
        <strain evidence="34">ZZ-2019</strain>
        <tissue evidence="34">Adductor muscle</tissue>
    </source>
</reference>
<feature type="region of interest" description="Disordered" evidence="28">
    <location>
        <begin position="1976"/>
        <end position="2234"/>
    </location>
</feature>
<keyword evidence="4" id="KW-0488">Methylation</keyword>
<comment type="catalytic activity">
    <reaction evidence="24">
        <text>L-lysyl-[protein] + acetyl-CoA = N(6)-acetyl-L-lysyl-[protein] + CoA + H(+)</text>
        <dbReference type="Rhea" id="RHEA:45948"/>
        <dbReference type="Rhea" id="RHEA-COMP:9752"/>
        <dbReference type="Rhea" id="RHEA-COMP:10731"/>
        <dbReference type="ChEBI" id="CHEBI:15378"/>
        <dbReference type="ChEBI" id="CHEBI:29969"/>
        <dbReference type="ChEBI" id="CHEBI:57287"/>
        <dbReference type="ChEBI" id="CHEBI:57288"/>
        <dbReference type="ChEBI" id="CHEBI:61930"/>
        <dbReference type="EC" id="2.3.1.48"/>
    </reaction>
</comment>
<dbReference type="GO" id="GO:0005667">
    <property type="term" value="C:transcription regulator complex"/>
    <property type="evidence" value="ECO:0007669"/>
    <property type="project" value="TreeGrafter"/>
</dbReference>
<dbReference type="InterPro" id="IPR031162">
    <property type="entry name" value="CBP_P300_HAT"/>
</dbReference>
<evidence type="ECO:0000256" key="27">
    <source>
        <dbReference type="PROSITE-ProRule" id="PRU00228"/>
    </source>
</evidence>
<evidence type="ECO:0000256" key="16">
    <source>
        <dbReference type="ARBA" id="ARBA00023015"/>
    </source>
</evidence>
<keyword evidence="5" id="KW-0963">Cytoplasm</keyword>
<keyword evidence="6" id="KW-1017">Isopeptide bond</keyword>
<feature type="compositionally biased region" description="Low complexity" evidence="28">
    <location>
        <begin position="767"/>
        <end position="783"/>
    </location>
</feature>
<dbReference type="GO" id="GO:0003713">
    <property type="term" value="F:transcription coactivator activity"/>
    <property type="evidence" value="ECO:0007669"/>
    <property type="project" value="InterPro"/>
</dbReference>
<name>A0AA88Y6N9_PINIB</name>
<evidence type="ECO:0000256" key="1">
    <source>
        <dbReference type="ARBA" id="ARBA00004123"/>
    </source>
</evidence>
<evidence type="ECO:0000256" key="21">
    <source>
        <dbReference type="ARBA" id="ARBA00023242"/>
    </source>
</evidence>
<feature type="compositionally biased region" description="Polar residues" evidence="28">
    <location>
        <begin position="284"/>
        <end position="311"/>
    </location>
</feature>
<feature type="compositionally biased region" description="Basic and acidic residues" evidence="28">
    <location>
        <begin position="879"/>
        <end position="911"/>
    </location>
</feature>
<dbReference type="InterPro" id="IPR036427">
    <property type="entry name" value="Bromodomain-like_sf"/>
</dbReference>
<evidence type="ECO:0000256" key="18">
    <source>
        <dbReference type="ARBA" id="ARBA00023117"/>
    </source>
</evidence>
<dbReference type="SUPFAM" id="SSF47040">
    <property type="entry name" value="Kix domain of CBP (creb binding protein)"/>
    <property type="match status" value="1"/>
</dbReference>
<feature type="zinc finger region" description="TAZ-type" evidence="26">
    <location>
        <begin position="347"/>
        <end position="431"/>
    </location>
</feature>
<keyword evidence="13" id="KW-0832">Ubl conjugation</keyword>
<dbReference type="PROSITE" id="PS50952">
    <property type="entry name" value="KIX"/>
    <property type="match status" value="1"/>
</dbReference>
<evidence type="ECO:0000256" key="25">
    <source>
        <dbReference type="PROSITE-ProRule" id="PRU00035"/>
    </source>
</evidence>
<keyword evidence="18 25" id="KW-0103">Bromodomain</keyword>
<feature type="region of interest" description="Disordered" evidence="28">
    <location>
        <begin position="284"/>
        <end position="349"/>
    </location>
</feature>
<keyword evidence="7" id="KW-0597">Phosphoprotein</keyword>
<evidence type="ECO:0000256" key="26">
    <source>
        <dbReference type="PROSITE-ProRule" id="PRU00203"/>
    </source>
</evidence>
<comment type="catalytic activity">
    <reaction evidence="23">
        <text>(S)-lactoyl-CoA + L-lysyl-[protein] = N(6)-[(S)-lactoyl]-L-lysyl-[protein] + CoA + H(+)</text>
        <dbReference type="Rhea" id="RHEA:61996"/>
        <dbReference type="Rhea" id="RHEA-COMP:9752"/>
        <dbReference type="Rhea" id="RHEA-COMP:19466"/>
        <dbReference type="ChEBI" id="CHEBI:15378"/>
        <dbReference type="ChEBI" id="CHEBI:29969"/>
        <dbReference type="ChEBI" id="CHEBI:57287"/>
        <dbReference type="ChEBI" id="CHEBI:231527"/>
        <dbReference type="ChEBI" id="CHEBI:231528"/>
    </reaction>
    <physiologicalReaction direction="left-to-right" evidence="23">
        <dbReference type="Rhea" id="RHEA:61997"/>
    </physiologicalReaction>
</comment>
<keyword evidence="17" id="KW-0090">Biological rhythms</keyword>
<comment type="caution">
    <text evidence="34">The sequence shown here is derived from an EMBL/GenBank/DDBJ whole genome shotgun (WGS) entry which is preliminary data.</text>
</comment>
<evidence type="ECO:0000256" key="5">
    <source>
        <dbReference type="ARBA" id="ARBA00022490"/>
    </source>
</evidence>
<dbReference type="Gene3D" id="1.10.246.20">
    <property type="entry name" value="Coactivator CBP, KIX domain"/>
    <property type="match status" value="1"/>
</dbReference>
<dbReference type="CDD" id="cd02337">
    <property type="entry name" value="ZZ_CBP"/>
    <property type="match status" value="1"/>
</dbReference>
<dbReference type="CDD" id="cd20910">
    <property type="entry name" value="NCBD_CREBBP-p300_like"/>
    <property type="match status" value="1"/>
</dbReference>
<feature type="region of interest" description="Disordered" evidence="28">
    <location>
        <begin position="1"/>
        <end position="33"/>
    </location>
</feature>
<feature type="domain" description="TAZ-type" evidence="30">
    <location>
        <begin position="1683"/>
        <end position="1764"/>
    </location>
</feature>
<dbReference type="CDD" id="cd05495">
    <property type="entry name" value="Bromo_cbp_like"/>
    <property type="match status" value="1"/>
</dbReference>
<evidence type="ECO:0000256" key="12">
    <source>
        <dbReference type="ARBA" id="ARBA00022833"/>
    </source>
</evidence>
<keyword evidence="11 27" id="KW-0863">Zinc-finger</keyword>
<dbReference type="FunFam" id="3.30.60.90:FF:000003">
    <property type="entry name" value="E1A binding protein p300"/>
    <property type="match status" value="1"/>
</dbReference>
<feature type="compositionally biased region" description="Acidic residues" evidence="28">
    <location>
        <begin position="1486"/>
        <end position="1495"/>
    </location>
</feature>
<dbReference type="GO" id="GO:0005654">
    <property type="term" value="C:nucleoplasm"/>
    <property type="evidence" value="ECO:0007669"/>
    <property type="project" value="UniProtKB-ARBA"/>
</dbReference>
<dbReference type="SMART" id="SM00551">
    <property type="entry name" value="ZnF_TAZ"/>
    <property type="match status" value="2"/>
</dbReference>
<dbReference type="PROSITE" id="PS50135">
    <property type="entry name" value="ZF_ZZ_2"/>
    <property type="match status" value="1"/>
</dbReference>
<dbReference type="Gene3D" id="3.30.60.90">
    <property type="match status" value="1"/>
</dbReference>
<dbReference type="InterPro" id="IPR014744">
    <property type="entry name" value="Nuc_rcpt_coact_CREBbp"/>
</dbReference>
<feature type="compositionally biased region" description="Low complexity" evidence="28">
    <location>
        <begin position="2008"/>
        <end position="2067"/>
    </location>
</feature>
<keyword evidence="12 26" id="KW-0862">Zinc</keyword>
<feature type="domain" description="ZZ-type" evidence="31">
    <location>
        <begin position="1622"/>
        <end position="1670"/>
    </location>
</feature>
<dbReference type="FunFam" id="1.20.1020.10:FF:000001">
    <property type="entry name" value="E1A binding protein p300"/>
    <property type="match status" value="1"/>
</dbReference>
<evidence type="ECO:0000256" key="7">
    <source>
        <dbReference type="ARBA" id="ARBA00022553"/>
    </source>
</evidence>
<feature type="region of interest" description="Disordered" evidence="28">
    <location>
        <begin position="767"/>
        <end position="790"/>
    </location>
</feature>
<dbReference type="PRINTS" id="PR00503">
    <property type="entry name" value="BROMODOMAIN"/>
</dbReference>
<dbReference type="InterPro" id="IPR010303">
    <property type="entry name" value="RING_CBP-p300"/>
</dbReference>
<evidence type="ECO:0000256" key="20">
    <source>
        <dbReference type="ARBA" id="ARBA00023163"/>
    </source>
</evidence>
<dbReference type="PROSITE" id="PS01357">
    <property type="entry name" value="ZF_ZZ_1"/>
    <property type="match status" value="1"/>
</dbReference>
<protein>
    <recommendedName>
        <fullName evidence="3">histone acetyltransferase</fullName>
        <ecNumber evidence="3">2.3.1.48</ecNumber>
    </recommendedName>
</protein>
<accession>A0AA88Y6N9</accession>
<dbReference type="EMBL" id="VSWD01000006">
    <property type="protein sequence ID" value="KAK3099458.1"/>
    <property type="molecule type" value="Genomic_DNA"/>
</dbReference>
<feature type="region of interest" description="Disordered" evidence="28">
    <location>
        <begin position="459"/>
        <end position="480"/>
    </location>
</feature>
<evidence type="ECO:0000256" key="9">
    <source>
        <dbReference type="ARBA" id="ARBA00022723"/>
    </source>
</evidence>
<dbReference type="Pfam" id="PF02135">
    <property type="entry name" value="zf-TAZ"/>
    <property type="match status" value="2"/>
</dbReference>
<evidence type="ECO:0000256" key="3">
    <source>
        <dbReference type="ARBA" id="ARBA00013184"/>
    </source>
</evidence>
<dbReference type="InterPro" id="IPR036529">
    <property type="entry name" value="KIX_dom_sf"/>
</dbReference>
<dbReference type="Gene3D" id="3.30.40.10">
    <property type="entry name" value="Zinc/RING finger domain, C3HC4 (zinc finger)"/>
    <property type="match status" value="1"/>
</dbReference>
<dbReference type="GO" id="GO:0000123">
    <property type="term" value="C:histone acetyltransferase complex"/>
    <property type="evidence" value="ECO:0007669"/>
    <property type="project" value="InterPro"/>
</dbReference>
<dbReference type="FunFam" id="1.20.1020.10:FF:000002">
    <property type="entry name" value="E1A binding protein p300"/>
    <property type="match status" value="1"/>
</dbReference>
<evidence type="ECO:0000256" key="24">
    <source>
        <dbReference type="ARBA" id="ARBA00048017"/>
    </source>
</evidence>